<dbReference type="RefSeq" id="WP_131159441.1">
    <property type="nucleotide sequence ID" value="NZ_BDMD01000001.1"/>
</dbReference>
<organism evidence="2 3">
    <name type="scientific">Aeropyrum pernix</name>
    <dbReference type="NCBI Taxonomy" id="56636"/>
    <lineage>
        <taxon>Archaea</taxon>
        <taxon>Thermoproteota</taxon>
        <taxon>Thermoprotei</taxon>
        <taxon>Desulfurococcales</taxon>
        <taxon>Desulfurococcaceae</taxon>
        <taxon>Aeropyrum</taxon>
    </lineage>
</organism>
<dbReference type="Proteomes" id="UP000291213">
    <property type="component" value="Unassembled WGS sequence"/>
</dbReference>
<sequence>MARLKLYLTLLKTTVEKTGLPVPAPGDVVYRWAYREEPPRRGRVYLFTGGLYQLAPYIRATVRLMERLESLGLVELGLRASKILPAGLARLVVRPPASEVRRAESIVARIYGLLKPTGVAYPYEADAYSGAILYENGLESSFERHINRVYRRLREAGVERIVTIDPHTTHIMRSVAPKYVDGYSLEVESYLEVLDRSDGVRLGSRLGEAVIHDPCYYARFEGVIGEPRRIAERAGLRLKEPPRSGRMTYCCGGPVEGLMPSLAKRIARARLQELEGVSRKIVVACPICMINLGDAAEGRGVEVLDMSEALEPVSGPG</sequence>
<accession>A0A401H7Q4</accession>
<feature type="domain" description="Cysteine-rich" evidence="1">
    <location>
        <begin position="210"/>
        <end position="292"/>
    </location>
</feature>
<gene>
    <name evidence="2" type="ORF">apy_00870</name>
</gene>
<evidence type="ECO:0000313" key="3">
    <source>
        <dbReference type="Proteomes" id="UP000291213"/>
    </source>
</evidence>
<dbReference type="AlphaFoldDB" id="A0A401H7Q4"/>
<evidence type="ECO:0000313" key="2">
    <source>
        <dbReference type="EMBL" id="GBF08362.1"/>
    </source>
</evidence>
<dbReference type="GO" id="GO:0005886">
    <property type="term" value="C:plasma membrane"/>
    <property type="evidence" value="ECO:0007669"/>
    <property type="project" value="TreeGrafter"/>
</dbReference>
<dbReference type="PANTHER" id="PTHR43255:SF2">
    <property type="entry name" value="HETERODISULFIDE REDUCTASE RELATED PROTEIN"/>
    <property type="match status" value="1"/>
</dbReference>
<proteinExistence type="predicted"/>
<dbReference type="InterPro" id="IPR004017">
    <property type="entry name" value="Cys_rich_dom"/>
</dbReference>
<comment type="caution">
    <text evidence="2">The sequence shown here is derived from an EMBL/GenBank/DDBJ whole genome shotgun (WGS) entry which is preliminary data.</text>
</comment>
<dbReference type="InterPro" id="IPR051460">
    <property type="entry name" value="HdrC_iron-sulfur_subunit"/>
</dbReference>
<dbReference type="GO" id="GO:0016491">
    <property type="term" value="F:oxidoreductase activity"/>
    <property type="evidence" value="ECO:0007669"/>
    <property type="project" value="UniProtKB-ARBA"/>
</dbReference>
<name>A0A401H7Q4_AERPX</name>
<dbReference type="Pfam" id="PF02754">
    <property type="entry name" value="CCG"/>
    <property type="match status" value="1"/>
</dbReference>
<dbReference type="EMBL" id="BDMD01000001">
    <property type="protein sequence ID" value="GBF08362.1"/>
    <property type="molecule type" value="Genomic_DNA"/>
</dbReference>
<evidence type="ECO:0000259" key="1">
    <source>
        <dbReference type="Pfam" id="PF02754"/>
    </source>
</evidence>
<dbReference type="OrthoDB" id="42878at2157"/>
<dbReference type="PANTHER" id="PTHR43255">
    <property type="entry name" value="IRON-SULFUR-BINDING OXIDOREDUCTASE FADF-RELATED-RELATED"/>
    <property type="match status" value="1"/>
</dbReference>
<protein>
    <recommendedName>
        <fullName evidence="1">Cysteine-rich domain-containing protein</fullName>
    </recommendedName>
</protein>
<reference evidence="2 3" key="1">
    <citation type="submission" date="2017-02" db="EMBL/GenBank/DDBJ databases">
        <title>isolation and characterization of a novel temperate virus Aeropyrum globular virus 1 infecting hyperthermophilic archaeon Aeropyrum.</title>
        <authorList>
            <person name="Yumiya M."/>
            <person name="Yoshida T."/>
            <person name="Sako Y."/>
        </authorList>
    </citation>
    <scope>NUCLEOTIDE SEQUENCE [LARGE SCALE GENOMIC DNA]</scope>
    <source>
        <strain evidence="2 3">YK1-12-2013</strain>
    </source>
</reference>